<dbReference type="Pfam" id="PF04055">
    <property type="entry name" value="Radical_SAM"/>
    <property type="match status" value="1"/>
</dbReference>
<evidence type="ECO:0000256" key="4">
    <source>
        <dbReference type="ARBA" id="ARBA00023004"/>
    </source>
</evidence>
<dbReference type="PROSITE" id="PS51918">
    <property type="entry name" value="RADICAL_SAM"/>
    <property type="match status" value="1"/>
</dbReference>
<evidence type="ECO:0000313" key="8">
    <source>
        <dbReference type="EMBL" id="SVA88694.1"/>
    </source>
</evidence>
<dbReference type="EMBL" id="UINC01021339">
    <property type="protein sequence ID" value="SVA88694.1"/>
    <property type="molecule type" value="Genomic_DNA"/>
</dbReference>
<dbReference type="Gene3D" id="3.40.50.280">
    <property type="entry name" value="Cobalamin-binding domain"/>
    <property type="match status" value="1"/>
</dbReference>
<comment type="cofactor">
    <cofactor evidence="1">
        <name>[4Fe-4S] cluster</name>
        <dbReference type="ChEBI" id="CHEBI:49883"/>
    </cofactor>
</comment>
<name>A0A381ZHT2_9ZZZZ</name>
<evidence type="ECO:0000256" key="3">
    <source>
        <dbReference type="ARBA" id="ARBA00022723"/>
    </source>
</evidence>
<keyword evidence="3" id="KW-0479">Metal-binding</keyword>
<dbReference type="InterPro" id="IPR034466">
    <property type="entry name" value="Methyltransferase_Class_B"/>
</dbReference>
<dbReference type="InterPro" id="IPR036724">
    <property type="entry name" value="Cobalamin-bd_sf"/>
</dbReference>
<dbReference type="Gene3D" id="3.80.30.20">
    <property type="entry name" value="tm_1862 like domain"/>
    <property type="match status" value="1"/>
</dbReference>
<feature type="non-terminal residue" evidence="8">
    <location>
        <position position="1"/>
    </location>
</feature>
<evidence type="ECO:0000259" key="7">
    <source>
        <dbReference type="PROSITE" id="PS51918"/>
    </source>
</evidence>
<protein>
    <submittedName>
        <fullName evidence="8">Uncharacterized protein</fullName>
    </submittedName>
</protein>
<dbReference type="AlphaFoldDB" id="A0A381ZHT2"/>
<dbReference type="SUPFAM" id="SSF52242">
    <property type="entry name" value="Cobalamin (vitamin B12)-binding domain"/>
    <property type="match status" value="1"/>
</dbReference>
<dbReference type="InterPro" id="IPR051198">
    <property type="entry name" value="BchE-like"/>
</dbReference>
<dbReference type="SFLD" id="SFLDG01123">
    <property type="entry name" value="methyltransferase_(Class_B)"/>
    <property type="match status" value="1"/>
</dbReference>
<dbReference type="InterPro" id="IPR058240">
    <property type="entry name" value="rSAM_sf"/>
</dbReference>
<dbReference type="SUPFAM" id="SSF102114">
    <property type="entry name" value="Radical SAM enzymes"/>
    <property type="match status" value="1"/>
</dbReference>
<dbReference type="InterPro" id="IPR007197">
    <property type="entry name" value="rSAM"/>
</dbReference>
<gene>
    <name evidence="8" type="ORF">METZ01_LOCUS141548</name>
</gene>
<dbReference type="GO" id="GO:0051539">
    <property type="term" value="F:4 iron, 4 sulfur cluster binding"/>
    <property type="evidence" value="ECO:0007669"/>
    <property type="project" value="UniProtKB-KW"/>
</dbReference>
<dbReference type="PROSITE" id="PS51332">
    <property type="entry name" value="B12_BINDING"/>
    <property type="match status" value="1"/>
</dbReference>
<dbReference type="SFLD" id="SFLDG01082">
    <property type="entry name" value="B12-binding_domain_containing"/>
    <property type="match status" value="1"/>
</dbReference>
<evidence type="ECO:0000256" key="1">
    <source>
        <dbReference type="ARBA" id="ARBA00001966"/>
    </source>
</evidence>
<reference evidence="8" key="1">
    <citation type="submission" date="2018-05" db="EMBL/GenBank/DDBJ databases">
        <authorList>
            <person name="Lanie J.A."/>
            <person name="Ng W.-L."/>
            <person name="Kazmierczak K.M."/>
            <person name="Andrzejewski T.M."/>
            <person name="Davidsen T.M."/>
            <person name="Wayne K.J."/>
            <person name="Tettelin H."/>
            <person name="Glass J.I."/>
            <person name="Rusch D."/>
            <person name="Podicherti R."/>
            <person name="Tsui H.-C.T."/>
            <person name="Winkler M.E."/>
        </authorList>
    </citation>
    <scope>NUCLEOTIDE SEQUENCE</scope>
</reference>
<evidence type="ECO:0000256" key="5">
    <source>
        <dbReference type="ARBA" id="ARBA00023014"/>
    </source>
</evidence>
<keyword evidence="5" id="KW-0411">Iron-sulfur</keyword>
<dbReference type="PANTHER" id="PTHR43409">
    <property type="entry name" value="ANAEROBIC MAGNESIUM-PROTOPORPHYRIN IX MONOMETHYL ESTER CYCLASE-RELATED"/>
    <property type="match status" value="1"/>
</dbReference>
<dbReference type="InterPro" id="IPR006158">
    <property type="entry name" value="Cobalamin-bd"/>
</dbReference>
<feature type="domain" description="Radical SAM core" evidence="7">
    <location>
        <begin position="216"/>
        <end position="448"/>
    </location>
</feature>
<feature type="domain" description="B12-binding" evidence="6">
    <location>
        <begin position="2"/>
        <end position="173"/>
    </location>
</feature>
<dbReference type="SFLD" id="SFLDS00029">
    <property type="entry name" value="Radical_SAM"/>
    <property type="match status" value="1"/>
</dbReference>
<evidence type="ECO:0000256" key="2">
    <source>
        <dbReference type="ARBA" id="ARBA00022691"/>
    </source>
</evidence>
<organism evidence="8">
    <name type="scientific">marine metagenome</name>
    <dbReference type="NCBI Taxonomy" id="408172"/>
    <lineage>
        <taxon>unclassified sequences</taxon>
        <taxon>metagenomes</taxon>
        <taxon>ecological metagenomes</taxon>
    </lineage>
</organism>
<dbReference type="GO" id="GO:0003824">
    <property type="term" value="F:catalytic activity"/>
    <property type="evidence" value="ECO:0007669"/>
    <property type="project" value="InterPro"/>
</dbReference>
<keyword evidence="2" id="KW-0949">S-adenosyl-L-methionine</keyword>
<dbReference type="InterPro" id="IPR023404">
    <property type="entry name" value="rSAM_horseshoe"/>
</dbReference>
<dbReference type="GO" id="GO:0031419">
    <property type="term" value="F:cobalamin binding"/>
    <property type="evidence" value="ECO:0007669"/>
    <property type="project" value="InterPro"/>
</dbReference>
<evidence type="ECO:0000259" key="6">
    <source>
        <dbReference type="PROSITE" id="PS51332"/>
    </source>
</evidence>
<dbReference type="CDD" id="cd02068">
    <property type="entry name" value="radical_SAM_B12_BD"/>
    <property type="match status" value="1"/>
</dbReference>
<dbReference type="Pfam" id="PF02310">
    <property type="entry name" value="B12-binding"/>
    <property type="match status" value="1"/>
</dbReference>
<accession>A0A381ZHT2</accession>
<dbReference type="GO" id="GO:0005829">
    <property type="term" value="C:cytosol"/>
    <property type="evidence" value="ECO:0007669"/>
    <property type="project" value="TreeGrafter"/>
</dbReference>
<proteinExistence type="predicted"/>
<dbReference type="PANTHER" id="PTHR43409:SF16">
    <property type="entry name" value="SLR0320 PROTEIN"/>
    <property type="match status" value="1"/>
</dbReference>
<keyword evidence="4" id="KW-0408">Iron</keyword>
<dbReference type="InterPro" id="IPR006638">
    <property type="entry name" value="Elp3/MiaA/NifB-like_rSAM"/>
</dbReference>
<sequence length="496" mass="57189">VKNILLIEPPFFRLYKETYSLVKFPLSLGYLAGAILTFKKDWNVKVINADFSPEDDLIDYNHLTGVGFNNYLKNLKDINHVAWDGIKEAIEEYSPKVIGVTAKSQNFAAARMIAKISKQLNPDCLVVFGGPHASMAKEQVLKDDENIDFSVVGEGEETIVDILKYADGKIKKDNIPGIIHREKGKIVINEKRTLMFDLEKFPFILDVAKKTLIDYEKYPIAAFRYLFALRGCPYNCSFCGSREVWTRKVRFRSVDNVIAEIKDLYENGINYVHFDDDTFGIQKSWIRELCIKLMKECPNINFSCESHCKVINDEIIGLMKSAGCKSIQIGVESGNDWMLKKLRKGINKQDVLDTCKIIKKHKIHLQTFFIVGFPDETMETLNDTIKFMFKIPVDTIVYSIFTPYYGTELFKDCEEKGIIPDDFDVSLYNHQSPENYFCPNIPKDIFIKKIRKLENKIDRINNARRIKTLFTEYGLAKVRERGIIKSAKRLCEIIFT</sequence>
<dbReference type="CDD" id="cd01335">
    <property type="entry name" value="Radical_SAM"/>
    <property type="match status" value="1"/>
</dbReference>
<dbReference type="GO" id="GO:0046872">
    <property type="term" value="F:metal ion binding"/>
    <property type="evidence" value="ECO:0007669"/>
    <property type="project" value="UniProtKB-KW"/>
</dbReference>
<dbReference type="SMART" id="SM00729">
    <property type="entry name" value="Elp3"/>
    <property type="match status" value="1"/>
</dbReference>